<dbReference type="AlphaFoldDB" id="B5XXM4"/>
<dbReference type="Proteomes" id="UP000001734">
    <property type="component" value="Chromosome"/>
</dbReference>
<sequence length="149" mass="16269">MRIAKMTFRQGAMALVLAGLLSGCVAGGSSSTRAPKPGACPADRSMVQTTLYFGLSRPAGKDITAEEWQQFVDRDVTPRFRDGLTVFDARGQWLGQNGQVVREQSKALMVIHGNDAQSEAGIEALRQGYKSRFAQESVMRVDQPVCVQF</sequence>
<accession>B5XXM4</accession>
<keyword evidence="2" id="KW-0449">Lipoprotein</keyword>
<organism evidence="2 3">
    <name type="scientific">Klebsiella variicola (strain 342)</name>
    <name type="common">Klebsiella pneumoniae</name>
    <dbReference type="NCBI Taxonomy" id="507522"/>
    <lineage>
        <taxon>Bacteria</taxon>
        <taxon>Pseudomonadati</taxon>
        <taxon>Pseudomonadota</taxon>
        <taxon>Gammaproteobacteria</taxon>
        <taxon>Enterobacterales</taxon>
        <taxon>Enterobacteriaceae</taxon>
        <taxon>Klebsiella/Raoultella group</taxon>
        <taxon>Klebsiella</taxon>
        <taxon>Klebsiella pneumoniae complex</taxon>
    </lineage>
</organism>
<dbReference type="EMBL" id="CP000964">
    <property type="protein sequence ID" value="ACI11703.1"/>
    <property type="molecule type" value="Genomic_DNA"/>
</dbReference>
<protein>
    <submittedName>
        <fullName evidence="2">Putative lipoprotein</fullName>
    </submittedName>
</protein>
<dbReference type="InterPro" id="IPR021957">
    <property type="entry name" value="DUF3574"/>
</dbReference>
<reference evidence="2 3" key="1">
    <citation type="journal article" date="2008" name="PLoS Genet.">
        <title>Complete genome sequence of the N2-fixing broad host range endophyte Klebsiella pneumoniae 342 and virulence predictions verified in mice.</title>
        <authorList>
            <person name="Fouts D.E."/>
            <person name="Tyler H.L."/>
            <person name="DeBoy R.T."/>
            <person name="Daugherty S."/>
            <person name="Ren Q."/>
            <person name="Badger J.H."/>
            <person name="Durkin A.S."/>
            <person name="Huot H."/>
            <person name="Shrivastava S."/>
            <person name="Kothari S."/>
            <person name="Dodson R.J."/>
            <person name="Mohamoud Y."/>
            <person name="Khouri H."/>
            <person name="Roesch L.F."/>
            <person name="Krogfelt K.A."/>
            <person name="Struve C."/>
            <person name="Triplett E.W."/>
            <person name="Methe B.A."/>
        </authorList>
    </citation>
    <scope>NUCLEOTIDE SEQUENCE [LARGE SCALE GENOMIC DNA]</scope>
    <source>
        <strain evidence="2 3">342</strain>
    </source>
</reference>
<evidence type="ECO:0000256" key="1">
    <source>
        <dbReference type="SAM" id="SignalP"/>
    </source>
</evidence>
<feature type="chain" id="PRO_5002838595" evidence="1">
    <location>
        <begin position="27"/>
        <end position="149"/>
    </location>
</feature>
<name>B5XXM4_KLEV3</name>
<feature type="signal peptide" evidence="1">
    <location>
        <begin position="1"/>
        <end position="26"/>
    </location>
</feature>
<dbReference type="HOGENOM" id="CLU_122289_0_0_6"/>
<evidence type="ECO:0000313" key="3">
    <source>
        <dbReference type="Proteomes" id="UP000001734"/>
    </source>
</evidence>
<dbReference type="PROSITE" id="PS51257">
    <property type="entry name" value="PROKAR_LIPOPROTEIN"/>
    <property type="match status" value="1"/>
</dbReference>
<gene>
    <name evidence="2" type="ordered locus">KPK_3514</name>
</gene>
<keyword evidence="1" id="KW-0732">Signal</keyword>
<dbReference type="BioCyc" id="KPNE507522:GI0B-3497-MONOMER"/>
<dbReference type="KEGG" id="kpe:KPK_3514"/>
<proteinExistence type="predicted"/>
<evidence type="ECO:0000313" key="2">
    <source>
        <dbReference type="EMBL" id="ACI11703.1"/>
    </source>
</evidence>
<dbReference type="Pfam" id="PF12098">
    <property type="entry name" value="DUF3574"/>
    <property type="match status" value="1"/>
</dbReference>